<dbReference type="RefSeq" id="WP_209143632.1">
    <property type="nucleotide sequence ID" value="NZ_JAGHKP010000001.1"/>
</dbReference>
<dbReference type="SUPFAM" id="SSF82171">
    <property type="entry name" value="DPP6 N-terminal domain-like"/>
    <property type="match status" value="1"/>
</dbReference>
<evidence type="ECO:0000313" key="2">
    <source>
        <dbReference type="EMBL" id="MBO9151431.1"/>
    </source>
</evidence>
<organism evidence="2 3">
    <name type="scientific">Chitinophaga chungangae</name>
    <dbReference type="NCBI Taxonomy" id="2821488"/>
    <lineage>
        <taxon>Bacteria</taxon>
        <taxon>Pseudomonadati</taxon>
        <taxon>Bacteroidota</taxon>
        <taxon>Chitinophagia</taxon>
        <taxon>Chitinophagales</taxon>
        <taxon>Chitinophagaceae</taxon>
        <taxon>Chitinophaga</taxon>
    </lineage>
</organism>
<proteinExistence type="predicted"/>
<dbReference type="Proteomes" id="UP000679126">
    <property type="component" value="Unassembled WGS sequence"/>
</dbReference>
<protein>
    <submittedName>
        <fullName evidence="2">Uncharacterized protein</fullName>
    </submittedName>
</protein>
<gene>
    <name evidence="2" type="ORF">J7I43_04380</name>
</gene>
<dbReference type="EMBL" id="JAGHKP010000001">
    <property type="protein sequence ID" value="MBO9151431.1"/>
    <property type="molecule type" value="Genomic_DNA"/>
</dbReference>
<comment type="caution">
    <text evidence="2">The sequence shown here is derived from an EMBL/GenBank/DDBJ whole genome shotgun (WGS) entry which is preliminary data.</text>
</comment>
<evidence type="ECO:0000256" key="1">
    <source>
        <dbReference type="SAM" id="SignalP"/>
    </source>
</evidence>
<dbReference type="Gene3D" id="2.120.10.60">
    <property type="entry name" value="Tricorn protease N-terminal domain"/>
    <property type="match status" value="1"/>
</dbReference>
<feature type="chain" id="PRO_5046425083" evidence="1">
    <location>
        <begin position="20"/>
        <end position="987"/>
    </location>
</feature>
<keyword evidence="3" id="KW-1185">Reference proteome</keyword>
<sequence length="987" mass="112877">MQRLLCLAVAVLLANQAAAQLFGGNPPSQKWQQVNTDTVRVIFPYGMETQGRRVADLVRHMSRYNTGSLGPKVKKINIILQHQTLQSNGYVQVGPYRSEFFITPPPNSTELGSINWLDQLALHEYRHVVQNNNFKKGISKVFYWLGGELGQGAASAVAVPDWFWEGDAVTMETALSLQGRGRLPAFFDGFRALTLADKNYSYMQVRNGSYKKFMPNHYNTGYLMSSYGRLQYGKDFWKGVTDDAVRYRGVFYPFSQSLKRRTGKNAASFFAASLDHYAKNWKPKDVEKADTLTPAGRTVSNYRYVYAVNDSTLIYQHNSYKEPASFRLRHADGSEELIARPGIGFDDYFSYRNGRILWTEARYDPRWNRKDYSVVKVFDRQTGRAATLKHERRCFSPDLSHNGKWIVVNAVTPEQRYQLEILDAATGQVLREPENPANWYYTYPKFTEDDQYIVSAVRDQQGRMALIRQRLRYVPDKLQAAKGKWESYPPLHGMGDTSIGMKKGELPKMSPAFIDQRNKALLDMLVGMGEIEFLVPFGTQTIGISSIEGDKVYFQASFADADNIYSVPLAGGPVRRITRRPNGVSHMAVQQDKIVFSEFTAEGYKLLREPLAEGTPFNPQENHHSAWLRPDLGEEGNILDKVPVSNLEARKYAKTHRLFNFHSWIPSINDPEYGWYLYGDNVLGTLQSTIGAYYNTNENSPAVSGSLTYAGFFPYLRTGADYRMDRYLFVNDTVQVQWNELDWYGGMSVPLTFSAGKYYTGLTVGGNYHEVNRTRAGNSKYRFTDSHIQYLDLSLGFSNQRIKALQNIYSHFGQSLSLRYNRSVNDVPAEQLYGRLDLYLPGLSANHSIVLQGAFQQRDTMLRYSFSDNFVYARGYSKPFYEHIWKVGVNYHFPIAYPDWGFANLLYFMRIRGNAFYDYSSAYNFRSRQDVTYASAGGELYFDTKVGNTLPFTFGLRYSYLLNTNPGAPSRKDRFEVIVPLQQLFSF</sequence>
<keyword evidence="1" id="KW-0732">Signal</keyword>
<reference evidence="3" key="1">
    <citation type="submission" date="2021-03" db="EMBL/GenBank/DDBJ databases">
        <title>Assistant Professor.</title>
        <authorList>
            <person name="Huq M.A."/>
        </authorList>
    </citation>
    <scope>NUCLEOTIDE SEQUENCE [LARGE SCALE GENOMIC DNA]</scope>
    <source>
        <strain evidence="3">MAH-28</strain>
    </source>
</reference>
<evidence type="ECO:0000313" key="3">
    <source>
        <dbReference type="Proteomes" id="UP000679126"/>
    </source>
</evidence>
<feature type="signal peptide" evidence="1">
    <location>
        <begin position="1"/>
        <end position="19"/>
    </location>
</feature>
<accession>A0ABS3Y9S3</accession>
<name>A0ABS3Y9S3_9BACT</name>